<accession>G0TXT3</accession>
<dbReference type="EMBL" id="HE573023">
    <property type="protein sequence ID" value="CCC48775.1"/>
    <property type="molecule type" value="Genomic_DNA"/>
</dbReference>
<feature type="compositionally biased region" description="Polar residues" evidence="2">
    <location>
        <begin position="1"/>
        <end position="14"/>
    </location>
</feature>
<keyword evidence="1" id="KW-0175">Coiled coil</keyword>
<evidence type="ECO:0000256" key="2">
    <source>
        <dbReference type="SAM" id="MobiDB-lite"/>
    </source>
</evidence>
<protein>
    <submittedName>
        <fullName evidence="3">Uncharacterized protein</fullName>
    </submittedName>
</protein>
<gene>
    <name evidence="3" type="ORF">TVY486_0701174</name>
</gene>
<proteinExistence type="predicted"/>
<reference evidence="3" key="1">
    <citation type="journal article" date="2012" name="Proc. Natl. Acad. Sci. U.S.A.">
        <title>Antigenic diversity is generated by distinct evolutionary mechanisms in African trypanosome species.</title>
        <authorList>
            <person name="Jackson A.P."/>
            <person name="Berry A."/>
            <person name="Aslett M."/>
            <person name="Allison H.C."/>
            <person name="Burton P."/>
            <person name="Vavrova-Anderson J."/>
            <person name="Brown R."/>
            <person name="Browne H."/>
            <person name="Corton N."/>
            <person name="Hauser H."/>
            <person name="Gamble J."/>
            <person name="Gilderthorp R."/>
            <person name="Marcello L."/>
            <person name="McQuillan J."/>
            <person name="Otto T.D."/>
            <person name="Quail M.A."/>
            <person name="Sanders M.J."/>
            <person name="van Tonder A."/>
            <person name="Ginger M.L."/>
            <person name="Field M.C."/>
            <person name="Barry J.D."/>
            <person name="Hertz-Fowler C."/>
            <person name="Berriman M."/>
        </authorList>
    </citation>
    <scope>NUCLEOTIDE SEQUENCE</scope>
    <source>
        <strain evidence="3">Y486</strain>
    </source>
</reference>
<feature type="region of interest" description="Disordered" evidence="2">
    <location>
        <begin position="1"/>
        <end position="31"/>
    </location>
</feature>
<name>G0TXT3_TRYVY</name>
<feature type="coiled-coil region" evidence="1">
    <location>
        <begin position="70"/>
        <end position="235"/>
    </location>
</feature>
<evidence type="ECO:0000256" key="1">
    <source>
        <dbReference type="SAM" id="Coils"/>
    </source>
</evidence>
<evidence type="ECO:0000313" key="3">
    <source>
        <dbReference type="EMBL" id="CCC48775.1"/>
    </source>
</evidence>
<dbReference type="AlphaFoldDB" id="G0TXT3"/>
<dbReference type="OMA" id="KMQPEME"/>
<sequence>MQQEEISCNESPECSSLERCGSTATRDGRSEDPLALLRQIEDQRELEKEACAAVAAILSAKGEAAVQKLLQEEIRRVKKVESDVAAAKKRVVAAGRGVDEAQLKVRRELESKAEAERICAVLQNALRRREANTSEAVKEMEARRLAVREKVEQNISDVRAKCDEKQKQTAEMEEENVRLRAVVDEKKREFDEAYATYQDDWAEREQHVEALMRSSREVEREIELLEKKLSYVRQERKLTEATKLNLQHHLEAYEAHFEQYKHSQTIEEAEKTFAQQREEVEKRLAQLENEKKEAQELRLKFDKETIGLRGALATAKRELQKIERDRHLAEKRCRLAQEKAREREKEKEKEKEKCGEDKGSTA</sequence>
<feature type="region of interest" description="Disordered" evidence="2">
    <location>
        <begin position="338"/>
        <end position="362"/>
    </location>
</feature>
<dbReference type="VEuPathDB" id="TriTrypDB:TvY486_0701174"/>
<organism evidence="3">
    <name type="scientific">Trypanosoma vivax (strain Y486)</name>
    <dbReference type="NCBI Taxonomy" id="1055687"/>
    <lineage>
        <taxon>Eukaryota</taxon>
        <taxon>Discoba</taxon>
        <taxon>Euglenozoa</taxon>
        <taxon>Kinetoplastea</taxon>
        <taxon>Metakinetoplastina</taxon>
        <taxon>Trypanosomatida</taxon>
        <taxon>Trypanosomatidae</taxon>
        <taxon>Trypanosoma</taxon>
        <taxon>Duttonella</taxon>
    </lineage>
</organism>